<dbReference type="EMBL" id="LXQA010243689">
    <property type="protein sequence ID" value="MCI37354.1"/>
    <property type="molecule type" value="Genomic_DNA"/>
</dbReference>
<dbReference type="Proteomes" id="UP000265520">
    <property type="component" value="Unassembled WGS sequence"/>
</dbReference>
<feature type="non-terminal residue" evidence="1">
    <location>
        <position position="21"/>
    </location>
</feature>
<dbReference type="AlphaFoldDB" id="A0A392RMQ2"/>
<evidence type="ECO:0000313" key="1">
    <source>
        <dbReference type="EMBL" id="MCI37354.1"/>
    </source>
</evidence>
<sequence>MDSQFLLGIALSSIGGFSTSI</sequence>
<name>A0A392RMQ2_9FABA</name>
<protein>
    <submittedName>
        <fullName evidence="1">Uncharacterized protein</fullName>
    </submittedName>
</protein>
<organism evidence="1 2">
    <name type="scientific">Trifolium medium</name>
    <dbReference type="NCBI Taxonomy" id="97028"/>
    <lineage>
        <taxon>Eukaryota</taxon>
        <taxon>Viridiplantae</taxon>
        <taxon>Streptophyta</taxon>
        <taxon>Embryophyta</taxon>
        <taxon>Tracheophyta</taxon>
        <taxon>Spermatophyta</taxon>
        <taxon>Magnoliopsida</taxon>
        <taxon>eudicotyledons</taxon>
        <taxon>Gunneridae</taxon>
        <taxon>Pentapetalae</taxon>
        <taxon>rosids</taxon>
        <taxon>fabids</taxon>
        <taxon>Fabales</taxon>
        <taxon>Fabaceae</taxon>
        <taxon>Papilionoideae</taxon>
        <taxon>50 kb inversion clade</taxon>
        <taxon>NPAAA clade</taxon>
        <taxon>Hologalegina</taxon>
        <taxon>IRL clade</taxon>
        <taxon>Trifolieae</taxon>
        <taxon>Trifolium</taxon>
    </lineage>
</organism>
<evidence type="ECO:0000313" key="2">
    <source>
        <dbReference type="Proteomes" id="UP000265520"/>
    </source>
</evidence>
<reference evidence="1 2" key="1">
    <citation type="journal article" date="2018" name="Front. Plant Sci.">
        <title>Red Clover (Trifolium pratense) and Zigzag Clover (T. medium) - A Picture of Genomic Similarities and Differences.</title>
        <authorList>
            <person name="Dluhosova J."/>
            <person name="Istvanek J."/>
            <person name="Nedelnik J."/>
            <person name="Repkova J."/>
        </authorList>
    </citation>
    <scope>NUCLEOTIDE SEQUENCE [LARGE SCALE GENOMIC DNA]</scope>
    <source>
        <strain evidence="2">cv. 10/8</strain>
        <tissue evidence="1">Leaf</tissue>
    </source>
</reference>
<comment type="caution">
    <text evidence="1">The sequence shown here is derived from an EMBL/GenBank/DDBJ whole genome shotgun (WGS) entry which is preliminary data.</text>
</comment>
<proteinExistence type="predicted"/>
<accession>A0A392RMQ2</accession>
<keyword evidence="2" id="KW-1185">Reference proteome</keyword>